<evidence type="ECO:0000313" key="6">
    <source>
        <dbReference type="Proteomes" id="UP000282125"/>
    </source>
</evidence>
<dbReference type="RefSeq" id="WP_124965533.1">
    <property type="nucleotide sequence ID" value="NZ_RRAZ01000020.1"/>
</dbReference>
<dbReference type="InterPro" id="IPR038404">
    <property type="entry name" value="TRAP_DctP_sf"/>
</dbReference>
<evidence type="ECO:0000256" key="3">
    <source>
        <dbReference type="ARBA" id="ARBA00022764"/>
    </source>
</evidence>
<dbReference type="CDD" id="cd13602">
    <property type="entry name" value="PBP2_TRAP_BpDctp6_7"/>
    <property type="match status" value="1"/>
</dbReference>
<name>A0A3P3DFE3_9RHOB</name>
<sequence length="330" mass="35234">MFRTTLARSLAAASLLALTAGVSLAETKIDFSSPWPENNFSAISARKFATAVNEATAGDVAITVHQASEIGVTGSGSMSAVEDGVVQMASYLLFLQAGEEPLLAIDTLPFLIRGQEEVKAFLEVAAPAYETIAERHNQKILYYVPWPSPGVYSRKEITSVGDMKGARIRAFNPASFKFLSLMGAAPLEMPWGDVASALAAGTIDGVATSTSSGVDGKLWDLTTHFSPMKWSTSTDVVAINLDTWNEISPENQAKIEALAAEMQAEFWALSAAEDDTKGAILAENGLKITEANEGLMTLMSESGRTMWNEFIARVPEAGPIIEAYTAKVGK</sequence>
<dbReference type="NCBIfam" id="NF037995">
    <property type="entry name" value="TRAP_S1"/>
    <property type="match status" value="1"/>
</dbReference>
<evidence type="ECO:0000256" key="1">
    <source>
        <dbReference type="ARBA" id="ARBA00004418"/>
    </source>
</evidence>
<dbReference type="AlphaFoldDB" id="A0A3P3DFE3"/>
<keyword evidence="3" id="KW-0574">Periplasm</keyword>
<dbReference type="InterPro" id="IPR018389">
    <property type="entry name" value="DctP_fam"/>
</dbReference>
<dbReference type="GO" id="GO:0055085">
    <property type="term" value="P:transmembrane transport"/>
    <property type="evidence" value="ECO:0007669"/>
    <property type="project" value="InterPro"/>
</dbReference>
<dbReference type="Gene3D" id="3.40.190.170">
    <property type="entry name" value="Bacterial extracellular solute-binding protein, family 7"/>
    <property type="match status" value="1"/>
</dbReference>
<evidence type="ECO:0000256" key="4">
    <source>
        <dbReference type="SAM" id="SignalP"/>
    </source>
</evidence>
<gene>
    <name evidence="5" type="ORF">EG244_13570</name>
</gene>
<evidence type="ECO:0000256" key="2">
    <source>
        <dbReference type="ARBA" id="ARBA00022729"/>
    </source>
</evidence>
<evidence type="ECO:0000313" key="5">
    <source>
        <dbReference type="EMBL" id="RRH72980.1"/>
    </source>
</evidence>
<dbReference type="PANTHER" id="PTHR33376">
    <property type="match status" value="1"/>
</dbReference>
<proteinExistence type="predicted"/>
<dbReference type="EMBL" id="RRAZ01000020">
    <property type="protein sequence ID" value="RRH72980.1"/>
    <property type="molecule type" value="Genomic_DNA"/>
</dbReference>
<protein>
    <submittedName>
        <fullName evidence="5">C4-dicarboxylate ABC transporter substrate-binding protein</fullName>
    </submittedName>
</protein>
<dbReference type="GO" id="GO:0042597">
    <property type="term" value="C:periplasmic space"/>
    <property type="evidence" value="ECO:0007669"/>
    <property type="project" value="UniProtKB-SubCell"/>
</dbReference>
<dbReference type="OrthoDB" id="9783941at2"/>
<feature type="signal peptide" evidence="4">
    <location>
        <begin position="1"/>
        <end position="25"/>
    </location>
</feature>
<keyword evidence="2 4" id="KW-0732">Signal</keyword>
<keyword evidence="6" id="KW-1185">Reference proteome</keyword>
<dbReference type="Pfam" id="PF03480">
    <property type="entry name" value="DctP"/>
    <property type="match status" value="1"/>
</dbReference>
<dbReference type="Proteomes" id="UP000282125">
    <property type="component" value="Unassembled WGS sequence"/>
</dbReference>
<comment type="subcellular location">
    <subcellularLocation>
        <location evidence="1">Periplasm</location>
    </subcellularLocation>
</comment>
<reference evidence="5 6" key="1">
    <citation type="submission" date="2018-11" db="EMBL/GenBank/DDBJ databases">
        <title>Gemmobacter sp. nov., YIM 102744-1 draft genome.</title>
        <authorList>
            <person name="Li G."/>
            <person name="Jiang Y."/>
        </authorList>
    </citation>
    <scope>NUCLEOTIDE SEQUENCE [LARGE SCALE GENOMIC DNA]</scope>
    <source>
        <strain evidence="5 6">YIM 102744-1</strain>
    </source>
</reference>
<dbReference type="PANTHER" id="PTHR33376:SF4">
    <property type="entry name" value="SIALIC ACID-BINDING PERIPLASMIC PROTEIN SIAP"/>
    <property type="match status" value="1"/>
</dbReference>
<feature type="chain" id="PRO_5018141798" evidence="4">
    <location>
        <begin position="26"/>
        <end position="330"/>
    </location>
</feature>
<organism evidence="5 6">
    <name type="scientific">Falsigemmobacter faecalis</name>
    <dbReference type="NCBI Taxonomy" id="2488730"/>
    <lineage>
        <taxon>Bacteria</taxon>
        <taxon>Pseudomonadati</taxon>
        <taxon>Pseudomonadota</taxon>
        <taxon>Alphaproteobacteria</taxon>
        <taxon>Rhodobacterales</taxon>
        <taxon>Paracoccaceae</taxon>
        <taxon>Falsigemmobacter</taxon>
    </lineage>
</organism>
<comment type="caution">
    <text evidence="5">The sequence shown here is derived from an EMBL/GenBank/DDBJ whole genome shotgun (WGS) entry which is preliminary data.</text>
</comment>
<accession>A0A3P3DFE3</accession>